<dbReference type="CDD" id="cd00167">
    <property type="entry name" value="SANT"/>
    <property type="match status" value="2"/>
</dbReference>
<dbReference type="GO" id="GO:0003677">
    <property type="term" value="F:DNA binding"/>
    <property type="evidence" value="ECO:0007669"/>
    <property type="project" value="UniProtKB-KW"/>
</dbReference>
<dbReference type="AlphaFoldDB" id="A0A222UAF4"/>
<dbReference type="PROSITE" id="PS50090">
    <property type="entry name" value="MYB_LIKE"/>
    <property type="match status" value="2"/>
</dbReference>
<dbReference type="PANTHER" id="PTHR47994:SF5">
    <property type="entry name" value="F14D16.11-RELATED"/>
    <property type="match status" value="1"/>
</dbReference>
<gene>
    <name evidence="8" type="primary">R2R3MYB10</name>
</gene>
<dbReference type="SMART" id="SM00717">
    <property type="entry name" value="SANT"/>
    <property type="match status" value="2"/>
</dbReference>
<feature type="domain" description="HTH myb-type" evidence="7">
    <location>
        <begin position="62"/>
        <end position="116"/>
    </location>
</feature>
<dbReference type="InterPro" id="IPR001005">
    <property type="entry name" value="SANT/Myb"/>
</dbReference>
<evidence type="ECO:0000313" key="8">
    <source>
        <dbReference type="EMBL" id="ASR18095.1"/>
    </source>
</evidence>
<evidence type="ECO:0000256" key="3">
    <source>
        <dbReference type="ARBA" id="ARBA00023125"/>
    </source>
</evidence>
<feature type="compositionally biased region" description="Basic and acidic residues" evidence="5">
    <location>
        <begin position="119"/>
        <end position="129"/>
    </location>
</feature>
<keyword evidence="3" id="KW-0238">DNA-binding</keyword>
<feature type="domain" description="Myb-like" evidence="6">
    <location>
        <begin position="9"/>
        <end position="61"/>
    </location>
</feature>
<dbReference type="FunFam" id="1.10.10.60:FF:000001">
    <property type="entry name" value="MYB-related transcription factor"/>
    <property type="match status" value="1"/>
</dbReference>
<feature type="region of interest" description="Disordered" evidence="5">
    <location>
        <begin position="118"/>
        <end position="169"/>
    </location>
</feature>
<evidence type="ECO:0000256" key="1">
    <source>
        <dbReference type="ARBA" id="ARBA00004123"/>
    </source>
</evidence>
<comment type="subcellular location">
    <subcellularLocation>
        <location evidence="1">Nucleus</location>
    </subcellularLocation>
</comment>
<dbReference type="InterPro" id="IPR015495">
    <property type="entry name" value="Myb_TF_plants"/>
</dbReference>
<feature type="region of interest" description="Disordered" evidence="5">
    <location>
        <begin position="288"/>
        <end position="351"/>
    </location>
</feature>
<dbReference type="InterPro" id="IPR017930">
    <property type="entry name" value="Myb_dom"/>
</dbReference>
<dbReference type="SUPFAM" id="SSF46689">
    <property type="entry name" value="Homeodomain-like"/>
    <property type="match status" value="1"/>
</dbReference>
<dbReference type="EMBL" id="KY703721">
    <property type="protein sequence ID" value="ASR18095.1"/>
    <property type="molecule type" value="mRNA"/>
</dbReference>
<accession>A0A222UAF4</accession>
<dbReference type="Gene3D" id="1.10.10.60">
    <property type="entry name" value="Homeodomain-like"/>
    <property type="match status" value="2"/>
</dbReference>
<dbReference type="InterPro" id="IPR009057">
    <property type="entry name" value="Homeodomain-like_sf"/>
</dbReference>
<evidence type="ECO:0000256" key="5">
    <source>
        <dbReference type="SAM" id="MobiDB-lite"/>
    </source>
</evidence>
<dbReference type="Pfam" id="PF00249">
    <property type="entry name" value="Myb_DNA-binding"/>
    <property type="match status" value="2"/>
</dbReference>
<reference evidence="8" key="1">
    <citation type="journal article" date="2017" name="Physiol. Mol. Biol. Plants">
        <title>Identification and expression analysis under abiotic stress of the R2R3-MYB genes in Ginkgo biloba L.</title>
        <authorList>
            <person name="Liu X."/>
            <person name="Yu W."/>
            <person name="Zhang X."/>
            <person name="Wang G."/>
            <person name="Cao F."/>
            <person name="Cheng H."/>
        </authorList>
    </citation>
    <scope>NUCLEOTIDE SEQUENCE</scope>
</reference>
<evidence type="ECO:0000256" key="2">
    <source>
        <dbReference type="ARBA" id="ARBA00022737"/>
    </source>
</evidence>
<feature type="domain" description="HTH myb-type" evidence="7">
    <location>
        <begin position="9"/>
        <end position="61"/>
    </location>
</feature>
<organism evidence="8">
    <name type="scientific">Ginkgo biloba</name>
    <name type="common">Ginkgo</name>
    <name type="synonym">Maidenhair tree</name>
    <dbReference type="NCBI Taxonomy" id="3311"/>
    <lineage>
        <taxon>Eukaryota</taxon>
        <taxon>Viridiplantae</taxon>
        <taxon>Streptophyta</taxon>
        <taxon>Embryophyta</taxon>
        <taxon>Tracheophyta</taxon>
        <taxon>Spermatophyta</taxon>
        <taxon>Ginkgoidae</taxon>
        <taxon>Ginkgoales</taxon>
        <taxon>Ginkgoaceae</taxon>
        <taxon>Ginkgo</taxon>
    </lineage>
</organism>
<evidence type="ECO:0000259" key="7">
    <source>
        <dbReference type="PROSITE" id="PS51294"/>
    </source>
</evidence>
<dbReference type="PROSITE" id="PS51294">
    <property type="entry name" value="HTH_MYB"/>
    <property type="match status" value="2"/>
</dbReference>
<evidence type="ECO:0000259" key="6">
    <source>
        <dbReference type="PROSITE" id="PS50090"/>
    </source>
</evidence>
<dbReference type="FunFam" id="1.10.10.60:FF:000254">
    <property type="entry name" value="transcription repressor MYB5-like"/>
    <property type="match status" value="1"/>
</dbReference>
<feature type="domain" description="Myb-like" evidence="6">
    <location>
        <begin position="62"/>
        <end position="112"/>
    </location>
</feature>
<dbReference type="PANTHER" id="PTHR47994">
    <property type="entry name" value="F14D16.11-RELATED"/>
    <property type="match status" value="1"/>
</dbReference>
<protein>
    <submittedName>
        <fullName evidence="8">R2R3MYB10</fullName>
    </submittedName>
</protein>
<evidence type="ECO:0000256" key="4">
    <source>
        <dbReference type="ARBA" id="ARBA00023242"/>
    </source>
</evidence>
<dbReference type="GO" id="GO:0005634">
    <property type="term" value="C:nucleus"/>
    <property type="evidence" value="ECO:0007669"/>
    <property type="project" value="UniProtKB-SubCell"/>
</dbReference>
<feature type="compositionally biased region" description="Polar residues" evidence="5">
    <location>
        <begin position="306"/>
        <end position="319"/>
    </location>
</feature>
<dbReference type="SMR" id="A0A222UAF4"/>
<name>A0A222UAF4_GINBI</name>
<sequence>MGRAPCCSKVGLHRGPWTAREDMLLTKHIEANGEGHWRALPKKAGLLRCGKSCRLRWMNYLRPDIKRGNISPDEEELIIRLHTLLGNRWSLIAGRLPGRTDNEIKNFWNTHLSKKLRRKGIDPKTHKPLAEPNADSSMKDESDNSTKRRAADSPLKNANVPPKPANIQPVHLPKANRYIAFPRLVRDYNFVNKNEEAVVDLADILEDPDTKDGGLLSPSIDLNSPAYSMSSMNTEESDSSHGMLINLQTQVKDMLPTPTDSEEYFPWLSIEDWSISNLQYSTVNKTEQGNNQMHGRNHESMEPVNFPSSEVQHPSQAKSITDYGGQKNDMGNKPTPDVRPNAAKSETHNCSNMQLQKVYEEYLELLQDRNPVSDNAGLVPDTGDQYTHGIYPEALSSVWDCLEEGPEELLNDQHASETLSVHQ</sequence>
<proteinExistence type="evidence at transcript level"/>
<keyword evidence="4" id="KW-0539">Nucleus</keyword>
<feature type="compositionally biased region" description="Basic and acidic residues" evidence="5">
    <location>
        <begin position="137"/>
        <end position="151"/>
    </location>
</feature>
<keyword evidence="2" id="KW-0677">Repeat</keyword>